<gene>
    <name evidence="1" type="ORF">UT84_C0017G0006</name>
</gene>
<protein>
    <submittedName>
        <fullName evidence="1">Uncharacterized protein</fullName>
    </submittedName>
</protein>
<comment type="caution">
    <text evidence="1">The sequence shown here is derived from an EMBL/GenBank/DDBJ whole genome shotgun (WGS) entry which is preliminary data.</text>
</comment>
<reference evidence="1 2" key="1">
    <citation type="journal article" date="2015" name="Nature">
        <title>rRNA introns, odd ribosomes, and small enigmatic genomes across a large radiation of phyla.</title>
        <authorList>
            <person name="Brown C.T."/>
            <person name="Hug L.A."/>
            <person name="Thomas B.C."/>
            <person name="Sharon I."/>
            <person name="Castelle C.J."/>
            <person name="Singh A."/>
            <person name="Wilkins M.J."/>
            <person name="Williams K.H."/>
            <person name="Banfield J.F."/>
        </authorList>
    </citation>
    <scope>NUCLEOTIDE SEQUENCE [LARGE SCALE GENOMIC DNA]</scope>
</reference>
<organism evidence="1 2">
    <name type="scientific">Candidatus Curtissbacteria bacterium GW2011_GWA1_40_16</name>
    <dbReference type="NCBI Taxonomy" id="1618405"/>
    <lineage>
        <taxon>Bacteria</taxon>
        <taxon>Candidatus Curtissiibacteriota</taxon>
    </lineage>
</organism>
<proteinExistence type="predicted"/>
<dbReference type="Proteomes" id="UP000034531">
    <property type="component" value="Unassembled WGS sequence"/>
</dbReference>
<dbReference type="EMBL" id="LBYI01000017">
    <property type="protein sequence ID" value="KKR49918.1"/>
    <property type="molecule type" value="Genomic_DNA"/>
</dbReference>
<sequence length="34" mass="3862">MASLVEDSEPCRTAEDGELCRTTESIRKRGDRSY</sequence>
<accession>A0A0G0RC04</accession>
<dbReference type="AlphaFoldDB" id="A0A0G0RC04"/>
<evidence type="ECO:0000313" key="2">
    <source>
        <dbReference type="Proteomes" id="UP000034531"/>
    </source>
</evidence>
<name>A0A0G0RC04_9BACT</name>
<evidence type="ECO:0000313" key="1">
    <source>
        <dbReference type="EMBL" id="KKR49918.1"/>
    </source>
</evidence>